<comment type="caution">
    <text evidence="2">The sequence shown here is derived from an EMBL/GenBank/DDBJ whole genome shotgun (WGS) entry which is preliminary data.</text>
</comment>
<proteinExistence type="predicted"/>
<dbReference type="GeneID" id="70292675"/>
<evidence type="ECO:0000313" key="3">
    <source>
        <dbReference type="Proteomes" id="UP000887229"/>
    </source>
</evidence>
<sequence>MRQLASGAHVDEEIVQAYLELLRAQSTRHADIASTRSLNEGPIDIHNEGLERPVIIPFQDGTAWAFAVAYPDCVHWYDSRPNASIPNLATTPRPIVTNWTGPKVSQDRVDDAGVLALIGIRQIHQGAPHMSQECANELVSSFRARLIAELTCGELEPSAEALAAMAPAEAEAGSQFFADALYGTEPYQKSSSSLVRPLSAGTRVQPGRDDRRTILGHLCEAVLSHRAIRGSGQLSLAVLWQSVKRGATGSTFHERLNCVRFCERMDALDDAQAVGSAMHYPVDRQSLLEMRDMQTQCQFWRDVCDLRLAWGPDKYVLLLAIPRIPSIRRLTASRKQQILTGLRARLDNSADSLQHWLQQSQRLCRAVVTGALPADNLMIDIYGLKKPENVSDSDYEMYTSGDPRAKRALPRRGTARST</sequence>
<keyword evidence="3" id="KW-1185">Reference proteome</keyword>
<dbReference type="Proteomes" id="UP000887229">
    <property type="component" value="Unassembled WGS sequence"/>
</dbReference>
<feature type="compositionally biased region" description="Basic residues" evidence="1">
    <location>
        <begin position="406"/>
        <end position="418"/>
    </location>
</feature>
<organism evidence="2 3">
    <name type="scientific">Emericellopsis atlantica</name>
    <dbReference type="NCBI Taxonomy" id="2614577"/>
    <lineage>
        <taxon>Eukaryota</taxon>
        <taxon>Fungi</taxon>
        <taxon>Dikarya</taxon>
        <taxon>Ascomycota</taxon>
        <taxon>Pezizomycotina</taxon>
        <taxon>Sordariomycetes</taxon>
        <taxon>Hypocreomycetidae</taxon>
        <taxon>Hypocreales</taxon>
        <taxon>Bionectriaceae</taxon>
        <taxon>Emericellopsis</taxon>
    </lineage>
</organism>
<dbReference type="AlphaFoldDB" id="A0A9P7ZDG5"/>
<gene>
    <name evidence="2" type="ORF">F5Z01DRAFT_631203</name>
</gene>
<evidence type="ECO:0000313" key="2">
    <source>
        <dbReference type="EMBL" id="KAG9249677.1"/>
    </source>
</evidence>
<dbReference type="EMBL" id="MU251294">
    <property type="protein sequence ID" value="KAG9249677.1"/>
    <property type="molecule type" value="Genomic_DNA"/>
</dbReference>
<accession>A0A9P7ZDG5</accession>
<protein>
    <submittedName>
        <fullName evidence="2">Uncharacterized protein</fullName>
    </submittedName>
</protein>
<dbReference type="OrthoDB" id="5242192at2759"/>
<name>A0A9P7ZDG5_9HYPO</name>
<reference evidence="2" key="1">
    <citation type="journal article" date="2021" name="IMA Fungus">
        <title>Genomic characterization of three marine fungi, including Emericellopsis atlantica sp. nov. with signatures of a generalist lifestyle and marine biomass degradation.</title>
        <authorList>
            <person name="Hagestad O.C."/>
            <person name="Hou L."/>
            <person name="Andersen J.H."/>
            <person name="Hansen E.H."/>
            <person name="Altermark B."/>
            <person name="Li C."/>
            <person name="Kuhnert E."/>
            <person name="Cox R.J."/>
            <person name="Crous P.W."/>
            <person name="Spatafora J.W."/>
            <person name="Lail K."/>
            <person name="Amirebrahimi M."/>
            <person name="Lipzen A."/>
            <person name="Pangilinan J."/>
            <person name="Andreopoulos W."/>
            <person name="Hayes R.D."/>
            <person name="Ng V."/>
            <person name="Grigoriev I.V."/>
            <person name="Jackson S.A."/>
            <person name="Sutton T.D.S."/>
            <person name="Dobson A.D.W."/>
            <person name="Rama T."/>
        </authorList>
    </citation>
    <scope>NUCLEOTIDE SEQUENCE</scope>
    <source>
        <strain evidence="2">TS7</strain>
    </source>
</reference>
<dbReference type="RefSeq" id="XP_046113601.1">
    <property type="nucleotide sequence ID" value="XM_046261772.1"/>
</dbReference>
<feature type="region of interest" description="Disordered" evidence="1">
    <location>
        <begin position="393"/>
        <end position="418"/>
    </location>
</feature>
<evidence type="ECO:0000256" key="1">
    <source>
        <dbReference type="SAM" id="MobiDB-lite"/>
    </source>
</evidence>